<dbReference type="EMBL" id="LC739538">
    <property type="protein sequence ID" value="BDU13574.1"/>
    <property type="molecule type" value="Genomic_DNA"/>
</dbReference>
<reference evidence="1 2" key="1">
    <citation type="journal article" date="2023" name="Phage (New Rochelle)">
        <title>Tailoring Effective Phage Cocktails for Long-Term Lysis of Escherichia coli Based on Physiological Properties of Constituent Phages.</title>
        <authorList>
            <person name="Kaneko T."/>
            <person name="Osaka T."/>
            <person name="Tsuneda S."/>
        </authorList>
    </citation>
    <scope>NUCLEOTIDE SEQUENCE [LARGE SCALE GENOMIC DNA]</scope>
    <source>
        <strain evidence="2">phiWec189</strain>
    </source>
</reference>
<dbReference type="Proteomes" id="UP001652996">
    <property type="component" value="Segment"/>
</dbReference>
<keyword evidence="2" id="KW-1185">Reference proteome</keyword>
<name>A0ACA8S9J5_9CAUD</name>
<sequence length="82" mass="9224">MKIKLKNIDEAALEGIDFDFPFKNGDIIEAQIPTREMVNSFAEDGAATMIMLIMDGTLFIGEEDDPIMIPGHFYELVDEEVL</sequence>
<protein>
    <submittedName>
        <fullName evidence="1">Uncharacterized protein</fullName>
    </submittedName>
</protein>
<proteinExistence type="predicted"/>
<accession>A0ACA8S9J5</accession>
<evidence type="ECO:0000313" key="1">
    <source>
        <dbReference type="EMBL" id="BDU13574.1"/>
    </source>
</evidence>
<organism evidence="1 2">
    <name type="scientific">Escherichia phage phiWec189</name>
    <dbReference type="NCBI Taxonomy" id="2992785"/>
    <lineage>
        <taxon>Viruses</taxon>
        <taxon>Duplodnaviria</taxon>
        <taxon>Heunggongvirae</taxon>
        <taxon>Uroviricota</taxon>
        <taxon>Caudoviricetes</taxon>
        <taxon>Vequintavirinae</taxon>
        <taxon>Vequintavirus</taxon>
        <taxon>Vequintavirus phiWec189</taxon>
    </lineage>
</organism>
<evidence type="ECO:0000313" key="2">
    <source>
        <dbReference type="Proteomes" id="UP001652996"/>
    </source>
</evidence>